<evidence type="ECO:0000256" key="1">
    <source>
        <dbReference type="SAM" id="MobiDB-lite"/>
    </source>
</evidence>
<dbReference type="Gene3D" id="3.90.1570.10">
    <property type="entry name" value="tt1808, chain A"/>
    <property type="match status" value="1"/>
</dbReference>
<dbReference type="OrthoDB" id="9808428at2"/>
<sequence length="222" mass="24887">MASSTEVASSQARAPEAPSGPDRAADPLAMADQEQWYDRSSIRHDALVAIEDQTPEDFERLAPENAFCDYIDGVVYIPSPVSDRHQHLSGFFYHLLDGLSCERPIGEVLRGPAVLRVGERRKLEPDVFVRPAGPPRPDQPPAMLVIEVHSRSTRDFDLGKKLTIYRDAGIPEIWLVDELGRDRSVIVERKVGEGYHREGDSEGRPSSTAIPGFWIEVSWLWE</sequence>
<protein>
    <recommendedName>
        <fullName evidence="2">Putative restriction endonuclease domain-containing protein</fullName>
    </recommendedName>
</protein>
<dbReference type="RefSeq" id="WP_145266669.1">
    <property type="nucleotide sequence ID" value="NZ_CP036426.1"/>
</dbReference>
<dbReference type="KEGG" id="tpla:ElP_03520"/>
<feature type="compositionally biased region" description="Polar residues" evidence="1">
    <location>
        <begin position="1"/>
        <end position="12"/>
    </location>
</feature>
<proteinExistence type="predicted"/>
<dbReference type="EMBL" id="CP036426">
    <property type="protein sequence ID" value="QDV32519.1"/>
    <property type="molecule type" value="Genomic_DNA"/>
</dbReference>
<dbReference type="Pfam" id="PF05685">
    <property type="entry name" value="Uma2"/>
    <property type="match status" value="1"/>
</dbReference>
<keyword evidence="4" id="KW-1185">Reference proteome</keyword>
<dbReference type="PANTHER" id="PTHR35400:SF3">
    <property type="entry name" value="SLL1072 PROTEIN"/>
    <property type="match status" value="1"/>
</dbReference>
<reference evidence="3 4" key="1">
    <citation type="submission" date="2019-02" db="EMBL/GenBank/DDBJ databases">
        <title>Deep-cultivation of Planctomycetes and their phenomic and genomic characterization uncovers novel biology.</title>
        <authorList>
            <person name="Wiegand S."/>
            <person name="Jogler M."/>
            <person name="Boedeker C."/>
            <person name="Pinto D."/>
            <person name="Vollmers J."/>
            <person name="Rivas-Marin E."/>
            <person name="Kohn T."/>
            <person name="Peeters S.H."/>
            <person name="Heuer A."/>
            <person name="Rast P."/>
            <person name="Oberbeckmann S."/>
            <person name="Bunk B."/>
            <person name="Jeske O."/>
            <person name="Meyerdierks A."/>
            <person name="Storesund J.E."/>
            <person name="Kallscheuer N."/>
            <person name="Luecker S."/>
            <person name="Lage O.M."/>
            <person name="Pohl T."/>
            <person name="Merkel B.J."/>
            <person name="Hornburger P."/>
            <person name="Mueller R.-W."/>
            <person name="Bruemmer F."/>
            <person name="Labrenz M."/>
            <person name="Spormann A.M."/>
            <person name="Op den Camp H."/>
            <person name="Overmann J."/>
            <person name="Amann R."/>
            <person name="Jetten M.S.M."/>
            <person name="Mascher T."/>
            <person name="Medema M.H."/>
            <person name="Devos D.P."/>
            <person name="Kaster A.-K."/>
            <person name="Ovreas L."/>
            <person name="Rohde M."/>
            <person name="Galperin M.Y."/>
            <person name="Jogler C."/>
        </authorList>
    </citation>
    <scope>NUCLEOTIDE SEQUENCE [LARGE SCALE GENOMIC DNA]</scope>
    <source>
        <strain evidence="3 4">ElP</strain>
    </source>
</reference>
<dbReference type="PANTHER" id="PTHR35400">
    <property type="entry name" value="SLR1083 PROTEIN"/>
    <property type="match status" value="1"/>
</dbReference>
<dbReference type="CDD" id="cd06260">
    <property type="entry name" value="DUF820-like"/>
    <property type="match status" value="1"/>
</dbReference>
<evidence type="ECO:0000259" key="2">
    <source>
        <dbReference type="Pfam" id="PF05685"/>
    </source>
</evidence>
<dbReference type="Proteomes" id="UP000317835">
    <property type="component" value="Chromosome"/>
</dbReference>
<dbReference type="InterPro" id="IPR011335">
    <property type="entry name" value="Restrct_endonuc-II-like"/>
</dbReference>
<dbReference type="InterPro" id="IPR012296">
    <property type="entry name" value="Nuclease_put_TT1808"/>
</dbReference>
<feature type="region of interest" description="Disordered" evidence="1">
    <location>
        <begin position="1"/>
        <end position="29"/>
    </location>
</feature>
<dbReference type="InterPro" id="IPR008538">
    <property type="entry name" value="Uma2"/>
</dbReference>
<organism evidence="3 4">
    <name type="scientific">Tautonia plasticadhaerens</name>
    <dbReference type="NCBI Taxonomy" id="2527974"/>
    <lineage>
        <taxon>Bacteria</taxon>
        <taxon>Pseudomonadati</taxon>
        <taxon>Planctomycetota</taxon>
        <taxon>Planctomycetia</taxon>
        <taxon>Isosphaerales</taxon>
        <taxon>Isosphaeraceae</taxon>
        <taxon>Tautonia</taxon>
    </lineage>
</organism>
<name>A0A518GVA0_9BACT</name>
<accession>A0A518GVA0</accession>
<evidence type="ECO:0000313" key="4">
    <source>
        <dbReference type="Proteomes" id="UP000317835"/>
    </source>
</evidence>
<evidence type="ECO:0000313" key="3">
    <source>
        <dbReference type="EMBL" id="QDV32519.1"/>
    </source>
</evidence>
<dbReference type="SUPFAM" id="SSF52980">
    <property type="entry name" value="Restriction endonuclease-like"/>
    <property type="match status" value="1"/>
</dbReference>
<feature type="domain" description="Putative restriction endonuclease" evidence="2">
    <location>
        <begin position="55"/>
        <end position="217"/>
    </location>
</feature>
<gene>
    <name evidence="3" type="ORF">ElP_03520</name>
</gene>
<dbReference type="AlphaFoldDB" id="A0A518GVA0"/>